<proteinExistence type="predicted"/>
<evidence type="ECO:0008006" key="4">
    <source>
        <dbReference type="Google" id="ProtNLM"/>
    </source>
</evidence>
<evidence type="ECO:0000313" key="2">
    <source>
        <dbReference type="EMBL" id="KAK9288954.1"/>
    </source>
</evidence>
<evidence type="ECO:0000313" key="3">
    <source>
        <dbReference type="Proteomes" id="UP001415857"/>
    </source>
</evidence>
<accession>A0AAP0X192</accession>
<gene>
    <name evidence="2" type="ORF">L1049_017425</name>
</gene>
<feature type="region of interest" description="Disordered" evidence="1">
    <location>
        <begin position="21"/>
        <end position="71"/>
    </location>
</feature>
<dbReference type="Proteomes" id="UP001415857">
    <property type="component" value="Unassembled WGS sequence"/>
</dbReference>
<feature type="compositionally biased region" description="Low complexity" evidence="1">
    <location>
        <begin position="51"/>
        <end position="61"/>
    </location>
</feature>
<comment type="caution">
    <text evidence="2">The sequence shown here is derived from an EMBL/GenBank/DDBJ whole genome shotgun (WGS) entry which is preliminary data.</text>
</comment>
<dbReference type="Pfam" id="PF12023">
    <property type="entry name" value="DUF3511"/>
    <property type="match status" value="1"/>
</dbReference>
<sequence>MRETTDDYRSYQSYADAKPYSSNQVCHYPDPSRSGKITSSVPTSNNYSHTSSSSSSSSSWSFNDPEMKRRKRVASYKAYAVEGRVKATIRKGFRWVKNKYSELMQSY</sequence>
<feature type="compositionally biased region" description="Polar residues" evidence="1">
    <location>
        <begin position="35"/>
        <end position="50"/>
    </location>
</feature>
<keyword evidence="3" id="KW-1185">Reference proteome</keyword>
<organism evidence="2 3">
    <name type="scientific">Liquidambar formosana</name>
    <name type="common">Formosan gum</name>
    <dbReference type="NCBI Taxonomy" id="63359"/>
    <lineage>
        <taxon>Eukaryota</taxon>
        <taxon>Viridiplantae</taxon>
        <taxon>Streptophyta</taxon>
        <taxon>Embryophyta</taxon>
        <taxon>Tracheophyta</taxon>
        <taxon>Spermatophyta</taxon>
        <taxon>Magnoliopsida</taxon>
        <taxon>eudicotyledons</taxon>
        <taxon>Gunneridae</taxon>
        <taxon>Pentapetalae</taxon>
        <taxon>Saxifragales</taxon>
        <taxon>Altingiaceae</taxon>
        <taxon>Liquidambar</taxon>
    </lineage>
</organism>
<dbReference type="PANTHER" id="PTHR33193:SF13">
    <property type="entry name" value="EXPRESSED PROTEIN"/>
    <property type="match status" value="1"/>
</dbReference>
<dbReference type="AlphaFoldDB" id="A0AAP0X192"/>
<dbReference type="InterPro" id="IPR021899">
    <property type="entry name" value="DUF3511"/>
</dbReference>
<dbReference type="PANTHER" id="PTHR33193">
    <property type="entry name" value="DOMAIN PROTEIN, PUTATIVE (DUF3511)-RELATED"/>
    <property type="match status" value="1"/>
</dbReference>
<evidence type="ECO:0000256" key="1">
    <source>
        <dbReference type="SAM" id="MobiDB-lite"/>
    </source>
</evidence>
<name>A0AAP0X192_LIQFO</name>
<protein>
    <recommendedName>
        <fullName evidence="4">DUF3511 domain protein</fullName>
    </recommendedName>
</protein>
<dbReference type="EMBL" id="JBBPBK010000003">
    <property type="protein sequence ID" value="KAK9288954.1"/>
    <property type="molecule type" value="Genomic_DNA"/>
</dbReference>
<reference evidence="2 3" key="1">
    <citation type="journal article" date="2024" name="Plant J.">
        <title>Genome sequences and population genomics reveal climatic adaptation and genomic divergence between two closely related sweetgum species.</title>
        <authorList>
            <person name="Xu W.Q."/>
            <person name="Ren C.Q."/>
            <person name="Zhang X.Y."/>
            <person name="Comes H.P."/>
            <person name="Liu X.H."/>
            <person name="Li Y.G."/>
            <person name="Kettle C.J."/>
            <person name="Jalonen R."/>
            <person name="Gaisberger H."/>
            <person name="Ma Y.Z."/>
            <person name="Qiu Y.X."/>
        </authorList>
    </citation>
    <scope>NUCLEOTIDE SEQUENCE [LARGE SCALE GENOMIC DNA]</scope>
    <source>
        <strain evidence="2">Hangzhou</strain>
    </source>
</reference>